<evidence type="ECO:0000313" key="2">
    <source>
        <dbReference type="EMBL" id="CAE6376831.1"/>
    </source>
</evidence>
<dbReference type="AlphaFoldDB" id="A0A8H2WGU9"/>
<feature type="signal peptide" evidence="1">
    <location>
        <begin position="1"/>
        <end position="26"/>
    </location>
</feature>
<dbReference type="EMBL" id="CAJMWV010000023">
    <property type="protein sequence ID" value="CAE6376831.1"/>
    <property type="molecule type" value="Genomic_DNA"/>
</dbReference>
<evidence type="ECO:0000313" key="3">
    <source>
        <dbReference type="Proteomes" id="UP000663831"/>
    </source>
</evidence>
<accession>A0A8H2WGU9</accession>
<comment type="caution">
    <text evidence="2">The sequence shown here is derived from an EMBL/GenBank/DDBJ whole genome shotgun (WGS) entry which is preliminary data.</text>
</comment>
<evidence type="ECO:0000256" key="1">
    <source>
        <dbReference type="SAM" id="SignalP"/>
    </source>
</evidence>
<evidence type="ECO:0008006" key="4">
    <source>
        <dbReference type="Google" id="ProtNLM"/>
    </source>
</evidence>
<feature type="chain" id="PRO_5034316452" description="Transmembrane protein" evidence="1">
    <location>
        <begin position="27"/>
        <end position="216"/>
    </location>
</feature>
<organism evidence="2 3">
    <name type="scientific">Rhizoctonia solani</name>
    <dbReference type="NCBI Taxonomy" id="456999"/>
    <lineage>
        <taxon>Eukaryota</taxon>
        <taxon>Fungi</taxon>
        <taxon>Dikarya</taxon>
        <taxon>Basidiomycota</taxon>
        <taxon>Agaricomycotina</taxon>
        <taxon>Agaricomycetes</taxon>
        <taxon>Cantharellales</taxon>
        <taxon>Ceratobasidiaceae</taxon>
        <taxon>Rhizoctonia</taxon>
    </lineage>
</organism>
<proteinExistence type="predicted"/>
<dbReference type="OrthoDB" id="3247384at2759"/>
<sequence length="216" mass="23197">MALHSTVSRLFTLAFMILSLGLLVQASPRMLPATIHVSGVSTLKNETSPGCIGDTCFGGLELVPIMEKLQNAVEIRLKSLDQSLETNGANYVDILNSIENLICDAIGAIQVCKLSWKDHLSGKLLKAVKIWHNIVMAIAMNLGKWVGRAEFRTMEGPIQKIHIALENCQVAITKLGGAFGGVVGFGANLFTKAEFGILHAVNLNSTAATLKQTQGK</sequence>
<gene>
    <name evidence="2" type="ORF">RDB_LOCUS394</name>
</gene>
<keyword evidence="1" id="KW-0732">Signal</keyword>
<name>A0A8H2WGU9_9AGAM</name>
<reference evidence="2" key="1">
    <citation type="submission" date="2021-01" db="EMBL/GenBank/DDBJ databases">
        <authorList>
            <person name="Kaushik A."/>
        </authorList>
    </citation>
    <scope>NUCLEOTIDE SEQUENCE</scope>
    <source>
        <strain evidence="2">AG3-1AP</strain>
    </source>
</reference>
<protein>
    <recommendedName>
        <fullName evidence="4">Transmembrane protein</fullName>
    </recommendedName>
</protein>
<dbReference type="Proteomes" id="UP000663831">
    <property type="component" value="Unassembled WGS sequence"/>
</dbReference>